<evidence type="ECO:0000313" key="1">
    <source>
        <dbReference type="EMBL" id="AQK50314.1"/>
    </source>
</evidence>
<protein>
    <submittedName>
        <fullName evidence="1">Postsynaptic protein-related</fullName>
    </submittedName>
</protein>
<gene>
    <name evidence="1" type="ORF">ZEAMMB73_Zm00001d049413</name>
</gene>
<sequence>MCGKQVLDTKLYKQSNV</sequence>
<dbReference type="EMBL" id="CM000780">
    <property type="protein sequence ID" value="AQK50314.1"/>
    <property type="molecule type" value="Genomic_DNA"/>
</dbReference>
<reference evidence="1" key="1">
    <citation type="submission" date="2015-12" db="EMBL/GenBank/DDBJ databases">
        <title>Update maize B73 reference genome by single molecule sequencing technologies.</title>
        <authorList>
            <consortium name="Maize Genome Sequencing Project"/>
            <person name="Ware D."/>
        </authorList>
    </citation>
    <scope>NUCLEOTIDE SEQUENCE</scope>
    <source>
        <tissue evidence="1">Seedling</tissue>
    </source>
</reference>
<organism evidence="1">
    <name type="scientific">Zea mays</name>
    <name type="common">Maize</name>
    <dbReference type="NCBI Taxonomy" id="4577"/>
    <lineage>
        <taxon>Eukaryota</taxon>
        <taxon>Viridiplantae</taxon>
        <taxon>Streptophyta</taxon>
        <taxon>Embryophyta</taxon>
        <taxon>Tracheophyta</taxon>
        <taxon>Spermatophyta</taxon>
        <taxon>Magnoliopsida</taxon>
        <taxon>Liliopsida</taxon>
        <taxon>Poales</taxon>
        <taxon>Poaceae</taxon>
        <taxon>PACMAD clade</taxon>
        <taxon>Panicoideae</taxon>
        <taxon>Andropogonodae</taxon>
        <taxon>Andropogoneae</taxon>
        <taxon>Tripsacinae</taxon>
        <taxon>Zea</taxon>
    </lineage>
</organism>
<dbReference type="AlphaFoldDB" id="A0A1D6PUM6"/>
<accession>A0A1D6PUM6</accession>
<proteinExistence type="predicted"/>
<name>A0A1D6PUM6_MAIZE</name>
<dbReference type="EMBL" id="CM000780">
    <property type="protein sequence ID" value="AQK50316.1"/>
    <property type="molecule type" value="Genomic_DNA"/>
</dbReference>